<keyword evidence="6" id="KW-0472">Membrane</keyword>
<keyword evidence="4" id="KW-1133">Transmembrane helix</keyword>
<evidence type="ECO:0000313" key="9">
    <source>
        <dbReference type="Proteomes" id="UP000443090"/>
    </source>
</evidence>
<dbReference type="OrthoDB" id="167398at2759"/>
<evidence type="ECO:0000259" key="7">
    <source>
        <dbReference type="Pfam" id="PF01794"/>
    </source>
</evidence>
<name>A0A8H8UCD3_9HELO</name>
<dbReference type="EMBL" id="QGMI01000552">
    <property type="protein sequence ID" value="TVY39054.1"/>
    <property type="molecule type" value="Genomic_DNA"/>
</dbReference>
<dbReference type="AlphaFoldDB" id="A0A8H8UCD3"/>
<dbReference type="GO" id="GO:0015677">
    <property type="term" value="P:copper ion import"/>
    <property type="evidence" value="ECO:0007669"/>
    <property type="project" value="TreeGrafter"/>
</dbReference>
<comment type="caution">
    <text evidence="8">The sequence shown here is derived from an EMBL/GenBank/DDBJ whole genome shotgun (WGS) entry which is preliminary data.</text>
</comment>
<evidence type="ECO:0000256" key="4">
    <source>
        <dbReference type="ARBA" id="ARBA00022989"/>
    </source>
</evidence>
<dbReference type="GO" id="GO:0006826">
    <property type="term" value="P:iron ion transport"/>
    <property type="evidence" value="ECO:0007669"/>
    <property type="project" value="TreeGrafter"/>
</dbReference>
<dbReference type="InterPro" id="IPR051410">
    <property type="entry name" value="Ferric/Cupric_Reductase"/>
</dbReference>
<keyword evidence="5" id="KW-0406">Ion transport</keyword>
<evidence type="ECO:0000256" key="3">
    <source>
        <dbReference type="ARBA" id="ARBA00022692"/>
    </source>
</evidence>
<dbReference type="GO" id="GO:0005886">
    <property type="term" value="C:plasma membrane"/>
    <property type="evidence" value="ECO:0007669"/>
    <property type="project" value="TreeGrafter"/>
</dbReference>
<evidence type="ECO:0000256" key="1">
    <source>
        <dbReference type="ARBA" id="ARBA00004141"/>
    </source>
</evidence>
<keyword evidence="3 8" id="KW-0812">Transmembrane</keyword>
<dbReference type="GO" id="GO:0000293">
    <property type="term" value="F:ferric-chelate reductase activity"/>
    <property type="evidence" value="ECO:0007669"/>
    <property type="project" value="TreeGrafter"/>
</dbReference>
<dbReference type="PANTHER" id="PTHR32361:SF9">
    <property type="entry name" value="FERRIC REDUCTASE TRANSMEMBRANE COMPONENT 3-RELATED"/>
    <property type="match status" value="1"/>
</dbReference>
<dbReference type="InterPro" id="IPR013130">
    <property type="entry name" value="Fe3_Rdtase_TM_dom"/>
</dbReference>
<comment type="subcellular location">
    <subcellularLocation>
        <location evidence="1">Membrane</location>
        <topology evidence="1">Multi-pass membrane protein</topology>
    </subcellularLocation>
</comment>
<evidence type="ECO:0000313" key="8">
    <source>
        <dbReference type="EMBL" id="TVY39054.1"/>
    </source>
</evidence>
<protein>
    <submittedName>
        <fullName evidence="8">Ferric reductase transmembrane component</fullName>
    </submittedName>
</protein>
<proteinExistence type="predicted"/>
<accession>A0A8H8UCD3</accession>
<dbReference type="PANTHER" id="PTHR32361">
    <property type="entry name" value="FERRIC/CUPRIC REDUCTASE TRANSMEMBRANE COMPONENT"/>
    <property type="match status" value="1"/>
</dbReference>
<sequence>MFSIPIFSWRYVADRSGTLSYANLPVMWIFAGRNNILLWATGWDFSTFSIFHRHIGIVATVQAIVHDVAYTVEELAGEMSCNLKLQHEC</sequence>
<dbReference type="Proteomes" id="UP000443090">
    <property type="component" value="Unassembled WGS sequence"/>
</dbReference>
<gene>
    <name evidence="8" type="primary">FRE3_1</name>
    <name evidence="8" type="ORF">LOCC1_G005611</name>
</gene>
<dbReference type="Pfam" id="PF01794">
    <property type="entry name" value="Ferric_reduct"/>
    <property type="match status" value="1"/>
</dbReference>
<evidence type="ECO:0000256" key="6">
    <source>
        <dbReference type="ARBA" id="ARBA00023136"/>
    </source>
</evidence>
<dbReference type="GO" id="GO:0006879">
    <property type="term" value="P:intracellular iron ion homeostasis"/>
    <property type="evidence" value="ECO:0007669"/>
    <property type="project" value="TreeGrafter"/>
</dbReference>
<reference evidence="8 9" key="1">
    <citation type="submission" date="2018-05" db="EMBL/GenBank/DDBJ databases">
        <title>Genome sequencing and assembly of the regulated plant pathogen Lachnellula willkommii and related sister species for the development of diagnostic species identification markers.</title>
        <authorList>
            <person name="Giroux E."/>
            <person name="Bilodeau G."/>
        </authorList>
    </citation>
    <scope>NUCLEOTIDE SEQUENCE [LARGE SCALE GENOMIC DNA]</scope>
    <source>
        <strain evidence="8 9">CBS 160.35</strain>
    </source>
</reference>
<organism evidence="8 9">
    <name type="scientific">Lachnellula occidentalis</name>
    <dbReference type="NCBI Taxonomy" id="215460"/>
    <lineage>
        <taxon>Eukaryota</taxon>
        <taxon>Fungi</taxon>
        <taxon>Dikarya</taxon>
        <taxon>Ascomycota</taxon>
        <taxon>Pezizomycotina</taxon>
        <taxon>Leotiomycetes</taxon>
        <taxon>Helotiales</taxon>
        <taxon>Lachnaceae</taxon>
        <taxon>Lachnellula</taxon>
    </lineage>
</organism>
<evidence type="ECO:0000256" key="5">
    <source>
        <dbReference type="ARBA" id="ARBA00023065"/>
    </source>
</evidence>
<feature type="domain" description="Ferric oxidoreductase" evidence="7">
    <location>
        <begin position="16"/>
        <end position="77"/>
    </location>
</feature>
<evidence type="ECO:0000256" key="2">
    <source>
        <dbReference type="ARBA" id="ARBA00022448"/>
    </source>
</evidence>
<keyword evidence="9" id="KW-1185">Reference proteome</keyword>
<keyword evidence="2" id="KW-0813">Transport</keyword>